<gene>
    <name evidence="6" type="ORF">SAMN05216283_11714</name>
</gene>
<dbReference type="Pfam" id="PF04191">
    <property type="entry name" value="PEMT"/>
    <property type="match status" value="1"/>
</dbReference>
<feature type="transmembrane region" description="Helical" evidence="5">
    <location>
        <begin position="42"/>
        <end position="64"/>
    </location>
</feature>
<evidence type="ECO:0000256" key="4">
    <source>
        <dbReference type="ARBA" id="ARBA00023136"/>
    </source>
</evidence>
<evidence type="ECO:0000313" key="6">
    <source>
        <dbReference type="EMBL" id="SFF82071.1"/>
    </source>
</evidence>
<dbReference type="GO" id="GO:0008168">
    <property type="term" value="F:methyltransferase activity"/>
    <property type="evidence" value="ECO:0007669"/>
    <property type="project" value="UniProtKB-KW"/>
</dbReference>
<feature type="transmembrane region" description="Helical" evidence="5">
    <location>
        <begin position="137"/>
        <end position="163"/>
    </location>
</feature>
<dbReference type="Gene3D" id="1.20.120.1630">
    <property type="match status" value="1"/>
</dbReference>
<sequence>MQLLQAGLILLSFLPLISTLLLGYQLLRNGQGAWGKPTINKWVFFATKLAISLLLAGPAVASVFPNFFSYLPILIQSEIPDVQKLLALIFLLAGNLLLIPAYYTMSIFTRVGLPTRQHALQTSGVYKISRNPMYASFIFFNTACFLLIPSLLITALIIFSLLAHHIIILREEQFLTSTFQQDYLNYKNQTARYL</sequence>
<dbReference type="RefSeq" id="WP_093921587.1">
    <property type="nucleotide sequence ID" value="NZ_FONW01000017.1"/>
</dbReference>
<dbReference type="EMBL" id="FONW01000017">
    <property type="protein sequence ID" value="SFF82071.1"/>
    <property type="molecule type" value="Genomic_DNA"/>
</dbReference>
<protein>
    <submittedName>
        <fullName evidence="6">Protein-S-isoprenylcysteine O-methyltransferase Ste14</fullName>
    </submittedName>
</protein>
<evidence type="ECO:0000256" key="2">
    <source>
        <dbReference type="ARBA" id="ARBA00022692"/>
    </source>
</evidence>
<proteinExistence type="predicted"/>
<keyword evidence="7" id="KW-1185">Reference proteome</keyword>
<keyword evidence="2 5" id="KW-0812">Transmembrane</keyword>
<evidence type="ECO:0000313" key="7">
    <source>
        <dbReference type="Proteomes" id="UP000198964"/>
    </source>
</evidence>
<keyword evidence="4 5" id="KW-0472">Membrane</keyword>
<dbReference type="GO" id="GO:0012505">
    <property type="term" value="C:endomembrane system"/>
    <property type="evidence" value="ECO:0007669"/>
    <property type="project" value="UniProtKB-SubCell"/>
</dbReference>
<keyword evidence="6" id="KW-0808">Transferase</keyword>
<dbReference type="STRING" id="655355.SAMN05216283_11714"/>
<evidence type="ECO:0000256" key="3">
    <source>
        <dbReference type="ARBA" id="ARBA00022989"/>
    </source>
</evidence>
<feature type="transmembrane region" description="Helical" evidence="5">
    <location>
        <begin position="85"/>
        <end position="103"/>
    </location>
</feature>
<dbReference type="AlphaFoldDB" id="A0A1I2LYG1"/>
<dbReference type="InterPro" id="IPR007318">
    <property type="entry name" value="Phopholipid_MeTrfase"/>
</dbReference>
<evidence type="ECO:0000256" key="5">
    <source>
        <dbReference type="SAM" id="Phobius"/>
    </source>
</evidence>
<dbReference type="PANTHER" id="PTHR12714:SF9">
    <property type="entry name" value="PROTEIN-S-ISOPRENYLCYSTEINE O-METHYLTRANSFERASE"/>
    <property type="match status" value="1"/>
</dbReference>
<dbReference type="GO" id="GO:0032259">
    <property type="term" value="P:methylation"/>
    <property type="evidence" value="ECO:0007669"/>
    <property type="project" value="UniProtKB-KW"/>
</dbReference>
<name>A0A1I2LYG1_9BACT</name>
<accession>A0A1I2LYG1</accession>
<keyword evidence="6" id="KW-0489">Methyltransferase</keyword>
<keyword evidence="3 5" id="KW-1133">Transmembrane helix</keyword>
<dbReference type="Proteomes" id="UP000198964">
    <property type="component" value="Unassembled WGS sequence"/>
</dbReference>
<organism evidence="6 7">
    <name type="scientific">Sunxiuqinia elliptica</name>
    <dbReference type="NCBI Taxonomy" id="655355"/>
    <lineage>
        <taxon>Bacteria</taxon>
        <taxon>Pseudomonadati</taxon>
        <taxon>Bacteroidota</taxon>
        <taxon>Bacteroidia</taxon>
        <taxon>Marinilabiliales</taxon>
        <taxon>Prolixibacteraceae</taxon>
        <taxon>Sunxiuqinia</taxon>
    </lineage>
</organism>
<dbReference type="PANTHER" id="PTHR12714">
    <property type="entry name" value="PROTEIN-S ISOPRENYLCYSTEINE O-METHYLTRANSFERASE"/>
    <property type="match status" value="1"/>
</dbReference>
<reference evidence="6 7" key="1">
    <citation type="submission" date="2016-10" db="EMBL/GenBank/DDBJ databases">
        <authorList>
            <person name="de Groot N.N."/>
        </authorList>
    </citation>
    <scope>NUCLEOTIDE SEQUENCE [LARGE SCALE GENOMIC DNA]</scope>
    <source>
        <strain evidence="6 7">CGMCC 1.9156</strain>
    </source>
</reference>
<comment type="subcellular location">
    <subcellularLocation>
        <location evidence="1">Endomembrane system</location>
        <topology evidence="1">Multi-pass membrane protein</topology>
    </subcellularLocation>
</comment>
<evidence type="ECO:0000256" key="1">
    <source>
        <dbReference type="ARBA" id="ARBA00004127"/>
    </source>
</evidence>